<evidence type="ECO:0008006" key="2">
    <source>
        <dbReference type="Google" id="ProtNLM"/>
    </source>
</evidence>
<dbReference type="SUPFAM" id="SSF52540">
    <property type="entry name" value="P-loop containing nucleoside triphosphate hydrolases"/>
    <property type="match status" value="1"/>
</dbReference>
<feature type="non-terminal residue" evidence="1">
    <location>
        <position position="155"/>
    </location>
</feature>
<evidence type="ECO:0000313" key="1">
    <source>
        <dbReference type="EMBL" id="GAI90454.1"/>
    </source>
</evidence>
<sequence>MPLDLAQLLCLIEEMPAYRQLIGALPSPKEGTKVVVLDAAKPYLIAALYQHWRLPMLVVTAQPGNSKRLYEQLLIWSGSQVKLFPEPDALPYERITSDASTELERVQVLSVLASCEQNGLSTEVPLVVTSASALMGKTTLYRDFASTCHTIKLGM</sequence>
<organism evidence="1">
    <name type="scientific">marine sediment metagenome</name>
    <dbReference type="NCBI Taxonomy" id="412755"/>
    <lineage>
        <taxon>unclassified sequences</taxon>
        <taxon>metagenomes</taxon>
        <taxon>ecological metagenomes</taxon>
    </lineage>
</organism>
<dbReference type="EMBL" id="BARW01017703">
    <property type="protein sequence ID" value="GAI90454.1"/>
    <property type="molecule type" value="Genomic_DNA"/>
</dbReference>
<comment type="caution">
    <text evidence="1">The sequence shown here is derived from an EMBL/GenBank/DDBJ whole genome shotgun (WGS) entry which is preliminary data.</text>
</comment>
<dbReference type="InterPro" id="IPR027417">
    <property type="entry name" value="P-loop_NTPase"/>
</dbReference>
<name>X1UDQ2_9ZZZZ</name>
<proteinExistence type="predicted"/>
<gene>
    <name evidence="1" type="ORF">S12H4_30512</name>
</gene>
<dbReference type="AlphaFoldDB" id="X1UDQ2"/>
<dbReference type="Gene3D" id="3.40.50.11180">
    <property type="match status" value="1"/>
</dbReference>
<reference evidence="1" key="1">
    <citation type="journal article" date="2014" name="Front. Microbiol.">
        <title>High frequency of phylogenetically diverse reductive dehalogenase-homologous genes in deep subseafloor sedimentary metagenomes.</title>
        <authorList>
            <person name="Kawai M."/>
            <person name="Futagami T."/>
            <person name="Toyoda A."/>
            <person name="Takaki Y."/>
            <person name="Nishi S."/>
            <person name="Hori S."/>
            <person name="Arai W."/>
            <person name="Tsubouchi T."/>
            <person name="Morono Y."/>
            <person name="Uchiyama I."/>
            <person name="Ito T."/>
            <person name="Fujiyama A."/>
            <person name="Inagaki F."/>
            <person name="Takami H."/>
        </authorList>
    </citation>
    <scope>NUCLEOTIDE SEQUENCE</scope>
    <source>
        <strain evidence="1">Expedition CK06-06</strain>
    </source>
</reference>
<accession>X1UDQ2</accession>
<protein>
    <recommendedName>
        <fullName evidence="2">Transcription-repair coupling factor</fullName>
    </recommendedName>
</protein>